<evidence type="ECO:0000313" key="2">
    <source>
        <dbReference type="EMBL" id="MFB9714244.1"/>
    </source>
</evidence>
<feature type="region of interest" description="Disordered" evidence="1">
    <location>
        <begin position="138"/>
        <end position="196"/>
    </location>
</feature>
<comment type="caution">
    <text evidence="2">The sequence shown here is derived from an EMBL/GenBank/DDBJ whole genome shotgun (WGS) entry which is preliminary data.</text>
</comment>
<evidence type="ECO:0000256" key="1">
    <source>
        <dbReference type="SAM" id="MobiDB-lite"/>
    </source>
</evidence>
<dbReference type="RefSeq" id="WP_345044078.1">
    <property type="nucleotide sequence ID" value="NZ_BAABED010000001.1"/>
</dbReference>
<reference evidence="2 3" key="1">
    <citation type="submission" date="2024-09" db="EMBL/GenBank/DDBJ databases">
        <authorList>
            <person name="Sun Q."/>
            <person name="Mori K."/>
        </authorList>
    </citation>
    <scope>NUCLEOTIDE SEQUENCE [LARGE SCALE GENOMIC DNA]</scope>
    <source>
        <strain evidence="2 3">JCM 13519</strain>
    </source>
</reference>
<evidence type="ECO:0000313" key="3">
    <source>
        <dbReference type="Proteomes" id="UP001589536"/>
    </source>
</evidence>
<keyword evidence="3" id="KW-1185">Reference proteome</keyword>
<gene>
    <name evidence="2" type="ORF">ACFFPI_08935</name>
</gene>
<name>A0ABV5URI5_9MICC</name>
<feature type="compositionally biased region" description="Low complexity" evidence="1">
    <location>
        <begin position="162"/>
        <end position="173"/>
    </location>
</feature>
<dbReference type="Proteomes" id="UP001589536">
    <property type="component" value="Unassembled WGS sequence"/>
</dbReference>
<organism evidence="2 3">
    <name type="scientific">Arthrobacter methylotrophus</name>
    <dbReference type="NCBI Taxonomy" id="121291"/>
    <lineage>
        <taxon>Bacteria</taxon>
        <taxon>Bacillati</taxon>
        <taxon>Actinomycetota</taxon>
        <taxon>Actinomycetes</taxon>
        <taxon>Micrococcales</taxon>
        <taxon>Micrococcaceae</taxon>
        <taxon>Arthrobacter</taxon>
    </lineage>
</organism>
<accession>A0ABV5URI5</accession>
<proteinExistence type="predicted"/>
<evidence type="ECO:0008006" key="4">
    <source>
        <dbReference type="Google" id="ProtNLM"/>
    </source>
</evidence>
<dbReference type="EMBL" id="JBHMBH010000019">
    <property type="protein sequence ID" value="MFB9714244.1"/>
    <property type="molecule type" value="Genomic_DNA"/>
</dbReference>
<sequence>MTIFNRQPKGIPVGGQFAATAHAEPSLHLSAGTQELGTRDTGDMLGAAKDMLRNALQSHRDRIEARRADRTPRARINPVKRRLAVAALVLAATTSMTACSGQSNDCPKAADFPTSSQSVSYAGTSTANITTASFVMKAGGGGHGHSSGHSSEGGSAGHSEGDGSSSSGSTGAHFWPWSTGAHSNQCTAHPAPAKAS</sequence>
<protein>
    <recommendedName>
        <fullName evidence="4">Lipoprotein</fullName>
    </recommendedName>
</protein>